<dbReference type="PANTHER" id="PTHR22809">
    <property type="entry name" value="METHYLTRANSFERASE-RELATED"/>
    <property type="match status" value="1"/>
</dbReference>
<keyword evidence="2" id="KW-0489">Methyltransferase</keyword>
<feature type="domain" description="Methyltransferase" evidence="4">
    <location>
        <begin position="44"/>
        <end position="141"/>
    </location>
</feature>
<dbReference type="InterPro" id="IPR041698">
    <property type="entry name" value="Methyltransf_25"/>
</dbReference>
<sequence length="188" mass="21815">MRKNWDKFYLRNKNNFFKDRWWTEHEFAKLLRQHVTLEDSLNYLEIGCGVGNAIFPLKQQYPHWNCYAFDFSQNAIRLLHERSLASNLPVSAAHADLTDANFTLHFPLAHVATLIFVLSAIPPEKQQIAVKNVLSVVETGGIVIVRDYGINDHAMVRFGRGCKLDERFYARQDGTMAYYFKLGKNIDF</sequence>
<accession>A0A183E2B1</accession>
<evidence type="ECO:0000256" key="2">
    <source>
        <dbReference type="ARBA" id="ARBA00022603"/>
    </source>
</evidence>
<proteinExistence type="inferred from homology"/>
<protein>
    <submittedName>
        <fullName evidence="7">Methyltransf_25 domain-containing protein</fullName>
    </submittedName>
</protein>
<dbReference type="GO" id="GO:0008173">
    <property type="term" value="F:RNA methyltransferase activity"/>
    <property type="evidence" value="ECO:0007669"/>
    <property type="project" value="UniProtKB-ARBA"/>
</dbReference>
<dbReference type="OrthoDB" id="417697at2759"/>
<gene>
    <name evidence="5" type="ORF">GPUH_LOCUS15102</name>
</gene>
<dbReference type="Proteomes" id="UP000271098">
    <property type="component" value="Unassembled WGS sequence"/>
</dbReference>
<reference evidence="5 6" key="2">
    <citation type="submission" date="2018-11" db="EMBL/GenBank/DDBJ databases">
        <authorList>
            <consortium name="Pathogen Informatics"/>
        </authorList>
    </citation>
    <scope>NUCLEOTIDE SEQUENCE [LARGE SCALE GENOMIC DNA]</scope>
</reference>
<reference evidence="7" key="1">
    <citation type="submission" date="2016-06" db="UniProtKB">
        <authorList>
            <consortium name="WormBaseParasite"/>
        </authorList>
    </citation>
    <scope>IDENTIFICATION</scope>
</reference>
<dbReference type="GO" id="GO:0032259">
    <property type="term" value="P:methylation"/>
    <property type="evidence" value="ECO:0007669"/>
    <property type="project" value="UniProtKB-KW"/>
</dbReference>
<evidence type="ECO:0000256" key="3">
    <source>
        <dbReference type="ARBA" id="ARBA00022679"/>
    </source>
</evidence>
<dbReference type="AlphaFoldDB" id="A0A183E2B1"/>
<name>A0A183E2B1_9BILA</name>
<organism evidence="7">
    <name type="scientific">Gongylonema pulchrum</name>
    <dbReference type="NCBI Taxonomy" id="637853"/>
    <lineage>
        <taxon>Eukaryota</taxon>
        <taxon>Metazoa</taxon>
        <taxon>Ecdysozoa</taxon>
        <taxon>Nematoda</taxon>
        <taxon>Chromadorea</taxon>
        <taxon>Rhabditida</taxon>
        <taxon>Spirurina</taxon>
        <taxon>Spiruromorpha</taxon>
        <taxon>Spiruroidea</taxon>
        <taxon>Gongylonematidae</taxon>
        <taxon>Gongylonema</taxon>
    </lineage>
</organism>
<evidence type="ECO:0000313" key="5">
    <source>
        <dbReference type="EMBL" id="VDN25368.1"/>
    </source>
</evidence>
<dbReference type="InterPro" id="IPR026113">
    <property type="entry name" value="METTL2/6/8-like"/>
</dbReference>
<keyword evidence="3" id="KW-0808">Transferase</keyword>
<keyword evidence="6" id="KW-1185">Reference proteome</keyword>
<evidence type="ECO:0000259" key="4">
    <source>
        <dbReference type="Pfam" id="PF13649"/>
    </source>
</evidence>
<dbReference type="Pfam" id="PF13649">
    <property type="entry name" value="Methyltransf_25"/>
    <property type="match status" value="1"/>
</dbReference>
<comment type="similarity">
    <text evidence="1">Belongs to the methyltransferase superfamily. METL family.</text>
</comment>
<dbReference type="GO" id="GO:0008757">
    <property type="term" value="F:S-adenosylmethionine-dependent methyltransferase activity"/>
    <property type="evidence" value="ECO:0007669"/>
    <property type="project" value="UniProtKB-ARBA"/>
</dbReference>
<dbReference type="EMBL" id="UYRT01082031">
    <property type="protein sequence ID" value="VDN25368.1"/>
    <property type="molecule type" value="Genomic_DNA"/>
</dbReference>
<evidence type="ECO:0000313" key="6">
    <source>
        <dbReference type="Proteomes" id="UP000271098"/>
    </source>
</evidence>
<evidence type="ECO:0000256" key="1">
    <source>
        <dbReference type="ARBA" id="ARBA00009725"/>
    </source>
</evidence>
<dbReference type="PANTHER" id="PTHR22809:SF5">
    <property type="entry name" value="TRNA N(3)-METHYLCYTIDINE METHYLTRANSFERASE METTL6"/>
    <property type="match status" value="1"/>
</dbReference>
<dbReference type="SUPFAM" id="SSF53335">
    <property type="entry name" value="S-adenosyl-L-methionine-dependent methyltransferases"/>
    <property type="match status" value="1"/>
</dbReference>
<dbReference type="InterPro" id="IPR029063">
    <property type="entry name" value="SAM-dependent_MTases_sf"/>
</dbReference>
<dbReference type="CDD" id="cd02440">
    <property type="entry name" value="AdoMet_MTases"/>
    <property type="match status" value="1"/>
</dbReference>
<dbReference type="Gene3D" id="3.40.50.150">
    <property type="entry name" value="Vaccinia Virus protein VP39"/>
    <property type="match status" value="1"/>
</dbReference>
<evidence type="ECO:0000313" key="7">
    <source>
        <dbReference type="WBParaSite" id="GPUH_0001512201-mRNA-1"/>
    </source>
</evidence>
<dbReference type="WBParaSite" id="GPUH_0001512201-mRNA-1">
    <property type="protein sequence ID" value="GPUH_0001512201-mRNA-1"/>
    <property type="gene ID" value="GPUH_0001512201"/>
</dbReference>